<dbReference type="CDD" id="cd22191">
    <property type="entry name" value="DPBB_RlpA_EXP_N-like"/>
    <property type="match status" value="1"/>
</dbReference>
<dbReference type="OrthoDB" id="623670at2759"/>
<dbReference type="PANTHER" id="PTHR31836:SF28">
    <property type="entry name" value="SRCR DOMAIN-CONTAINING PROTEIN-RELATED"/>
    <property type="match status" value="1"/>
</dbReference>
<dbReference type="EMBL" id="KV417663">
    <property type="protein sequence ID" value="KZP11439.1"/>
    <property type="molecule type" value="Genomic_DNA"/>
</dbReference>
<dbReference type="STRING" id="436010.A0A166ABF9"/>
<dbReference type="PANTHER" id="PTHR31836">
    <property type="match status" value="1"/>
</dbReference>
<dbReference type="SUPFAM" id="SSF50685">
    <property type="entry name" value="Barwin-like endoglucanases"/>
    <property type="match status" value="1"/>
</dbReference>
<feature type="signal peptide" evidence="2">
    <location>
        <begin position="1"/>
        <end position="24"/>
    </location>
</feature>
<keyword evidence="1 2" id="KW-0732">Signal</keyword>
<dbReference type="InterPro" id="IPR036908">
    <property type="entry name" value="RlpA-like_sf"/>
</dbReference>
<dbReference type="Proteomes" id="UP000076532">
    <property type="component" value="Unassembled WGS sequence"/>
</dbReference>
<accession>A0A166ABF9</accession>
<evidence type="ECO:0000256" key="2">
    <source>
        <dbReference type="SAM" id="SignalP"/>
    </source>
</evidence>
<gene>
    <name evidence="3" type="ORF">FIBSPDRAFT_186319</name>
</gene>
<evidence type="ECO:0000313" key="3">
    <source>
        <dbReference type="EMBL" id="KZP11439.1"/>
    </source>
</evidence>
<evidence type="ECO:0008006" key="5">
    <source>
        <dbReference type="Google" id="ProtNLM"/>
    </source>
</evidence>
<keyword evidence="4" id="KW-1185">Reference proteome</keyword>
<sequence length="136" mass="14589">MFPPSAICIFFFTVLALFVSSTTALTIRTSTESGDGTYYTPGLGACGKTNSESDHIVAVSHAFFDDYKGHTANPNDNPICGKTITIHYKGKSASAKIEDRCAGCSGWGDVDMTLSLFKEFSPQSAGRISDVTWTID</sequence>
<dbReference type="InterPro" id="IPR051477">
    <property type="entry name" value="Expansin_CellWall"/>
</dbReference>
<organism evidence="3 4">
    <name type="scientific">Athelia psychrophila</name>
    <dbReference type="NCBI Taxonomy" id="1759441"/>
    <lineage>
        <taxon>Eukaryota</taxon>
        <taxon>Fungi</taxon>
        <taxon>Dikarya</taxon>
        <taxon>Basidiomycota</taxon>
        <taxon>Agaricomycotina</taxon>
        <taxon>Agaricomycetes</taxon>
        <taxon>Agaricomycetidae</taxon>
        <taxon>Atheliales</taxon>
        <taxon>Atheliaceae</taxon>
        <taxon>Athelia</taxon>
    </lineage>
</organism>
<evidence type="ECO:0000313" key="4">
    <source>
        <dbReference type="Proteomes" id="UP000076532"/>
    </source>
</evidence>
<reference evidence="3 4" key="1">
    <citation type="journal article" date="2016" name="Mol. Biol. Evol.">
        <title>Comparative Genomics of Early-Diverging Mushroom-Forming Fungi Provides Insights into the Origins of Lignocellulose Decay Capabilities.</title>
        <authorList>
            <person name="Nagy L.G."/>
            <person name="Riley R."/>
            <person name="Tritt A."/>
            <person name="Adam C."/>
            <person name="Daum C."/>
            <person name="Floudas D."/>
            <person name="Sun H."/>
            <person name="Yadav J.S."/>
            <person name="Pangilinan J."/>
            <person name="Larsson K.H."/>
            <person name="Matsuura K."/>
            <person name="Barry K."/>
            <person name="Labutti K."/>
            <person name="Kuo R."/>
            <person name="Ohm R.A."/>
            <person name="Bhattacharya S.S."/>
            <person name="Shirouzu T."/>
            <person name="Yoshinaga Y."/>
            <person name="Martin F.M."/>
            <person name="Grigoriev I.V."/>
            <person name="Hibbett D.S."/>
        </authorList>
    </citation>
    <scope>NUCLEOTIDE SEQUENCE [LARGE SCALE GENOMIC DNA]</scope>
    <source>
        <strain evidence="3 4">CBS 109695</strain>
    </source>
</reference>
<feature type="chain" id="PRO_5007870537" description="RlpA-like protein double-psi beta-barrel domain-containing protein" evidence="2">
    <location>
        <begin position="25"/>
        <end position="136"/>
    </location>
</feature>
<dbReference type="AlphaFoldDB" id="A0A166ABF9"/>
<proteinExistence type="predicted"/>
<protein>
    <recommendedName>
        <fullName evidence="5">RlpA-like protein double-psi beta-barrel domain-containing protein</fullName>
    </recommendedName>
</protein>
<dbReference type="Gene3D" id="2.40.40.10">
    <property type="entry name" value="RlpA-like domain"/>
    <property type="match status" value="1"/>
</dbReference>
<evidence type="ECO:0000256" key="1">
    <source>
        <dbReference type="ARBA" id="ARBA00022729"/>
    </source>
</evidence>
<name>A0A166ABF9_9AGAM</name>